<evidence type="ECO:0000313" key="3">
    <source>
        <dbReference type="Proteomes" id="UP000694424"/>
    </source>
</evidence>
<reference evidence="2" key="2">
    <citation type="submission" date="2025-09" db="UniProtKB">
        <authorList>
            <consortium name="Ensembl"/>
        </authorList>
    </citation>
    <scope>IDENTIFICATION</scope>
</reference>
<proteinExistence type="predicted"/>
<dbReference type="AlphaFoldDB" id="A0A8B9PCL6"/>
<reference evidence="2" key="1">
    <citation type="submission" date="2025-08" db="UniProtKB">
        <authorList>
            <consortium name="Ensembl"/>
        </authorList>
    </citation>
    <scope>IDENTIFICATION</scope>
</reference>
<accession>A0A8B9PCL6</accession>
<name>A0A8B9PCL6_APTOW</name>
<feature type="region of interest" description="Disordered" evidence="1">
    <location>
        <begin position="61"/>
        <end position="90"/>
    </location>
</feature>
<evidence type="ECO:0000313" key="2">
    <source>
        <dbReference type="Ensembl" id="ENSAOWP00000007686.1"/>
    </source>
</evidence>
<sequence>MGSRGWPHLGRESPRACAETSGAPAAGPAPALVCSAISREIRPNGAGRCGRARRPGGVGAAFAKSCSAAPPPPGSAPRAEGETPAWGLPNAAPSSWTPWPVAPSEACLPPLNWHGAGDVAAGPGMLTSNMPSRAQGCWMRAPRLSGCILLLGAPFPLLFPGLENPLHMLPFPRACPECRVTSSYYIPHKYWVSEADEKQKLVEAFKARTG</sequence>
<protein>
    <submittedName>
        <fullName evidence="2">Uncharacterized protein</fullName>
    </submittedName>
</protein>
<dbReference type="Ensembl" id="ENSAOWT00000008700.1">
    <property type="protein sequence ID" value="ENSAOWP00000007686.1"/>
    <property type="gene ID" value="ENSAOWG00000005273.1"/>
</dbReference>
<feature type="region of interest" description="Disordered" evidence="1">
    <location>
        <begin position="1"/>
        <end position="29"/>
    </location>
</feature>
<evidence type="ECO:0000256" key="1">
    <source>
        <dbReference type="SAM" id="MobiDB-lite"/>
    </source>
</evidence>
<organism evidence="2 3">
    <name type="scientific">Apteryx owenii</name>
    <name type="common">Little spotted kiwi</name>
    <dbReference type="NCBI Taxonomy" id="8824"/>
    <lineage>
        <taxon>Eukaryota</taxon>
        <taxon>Metazoa</taxon>
        <taxon>Chordata</taxon>
        <taxon>Craniata</taxon>
        <taxon>Vertebrata</taxon>
        <taxon>Euteleostomi</taxon>
        <taxon>Archelosauria</taxon>
        <taxon>Archosauria</taxon>
        <taxon>Dinosauria</taxon>
        <taxon>Saurischia</taxon>
        <taxon>Theropoda</taxon>
        <taxon>Coelurosauria</taxon>
        <taxon>Aves</taxon>
        <taxon>Palaeognathae</taxon>
        <taxon>Apterygiformes</taxon>
        <taxon>Apterygidae</taxon>
        <taxon>Apteryx</taxon>
    </lineage>
</organism>
<dbReference type="Proteomes" id="UP000694424">
    <property type="component" value="Unplaced"/>
</dbReference>
<keyword evidence="3" id="KW-1185">Reference proteome</keyword>